<keyword evidence="2" id="KW-0479">Metal-binding</keyword>
<dbReference type="InterPro" id="IPR007219">
    <property type="entry name" value="XnlR_reg_dom"/>
</dbReference>
<dbReference type="InterPro" id="IPR036864">
    <property type="entry name" value="Zn2-C6_fun-type_DNA-bd_sf"/>
</dbReference>
<dbReference type="GeneID" id="36566695"/>
<keyword evidence="3" id="KW-0862">Zinc</keyword>
<evidence type="ECO:0000256" key="2">
    <source>
        <dbReference type="ARBA" id="ARBA00022723"/>
    </source>
</evidence>
<dbReference type="AlphaFoldDB" id="A0A2P7YNT9"/>
<dbReference type="InterPro" id="IPR051615">
    <property type="entry name" value="Transcr_Regulatory_Elem"/>
</dbReference>
<feature type="coiled-coil region" evidence="8">
    <location>
        <begin position="103"/>
        <end position="130"/>
    </location>
</feature>
<dbReference type="CDD" id="cd12148">
    <property type="entry name" value="fungal_TF_MHR"/>
    <property type="match status" value="1"/>
</dbReference>
<dbReference type="Pfam" id="PF00172">
    <property type="entry name" value="Zn_clus"/>
    <property type="match status" value="1"/>
</dbReference>
<dbReference type="GO" id="GO:0000981">
    <property type="term" value="F:DNA-binding transcription factor activity, RNA polymerase II-specific"/>
    <property type="evidence" value="ECO:0007669"/>
    <property type="project" value="InterPro"/>
</dbReference>
<dbReference type="PROSITE" id="PS00463">
    <property type="entry name" value="ZN2_CY6_FUNGAL_1"/>
    <property type="match status" value="1"/>
</dbReference>
<keyword evidence="8" id="KW-0175">Coiled coil</keyword>
<dbReference type="SMART" id="SM00906">
    <property type="entry name" value="Fungal_trans"/>
    <property type="match status" value="1"/>
</dbReference>
<name>A0A2P7YNT9_9ASCO</name>
<dbReference type="Pfam" id="PF04082">
    <property type="entry name" value="Fungal_trans"/>
    <property type="match status" value="1"/>
</dbReference>
<keyword evidence="12" id="KW-1185">Reference proteome</keyword>
<accession>A0A2P7YNT9</accession>
<dbReference type="GO" id="GO:0006351">
    <property type="term" value="P:DNA-templated transcription"/>
    <property type="evidence" value="ECO:0007669"/>
    <property type="project" value="InterPro"/>
</dbReference>
<dbReference type="Gene3D" id="4.10.240.10">
    <property type="entry name" value="Zn(2)-C6 fungal-type DNA-binding domain"/>
    <property type="match status" value="1"/>
</dbReference>
<feature type="region of interest" description="Disordered" evidence="9">
    <location>
        <begin position="600"/>
        <end position="629"/>
    </location>
</feature>
<dbReference type="EMBL" id="PYFQ01000008">
    <property type="protein sequence ID" value="PSK37600.1"/>
    <property type="molecule type" value="Genomic_DNA"/>
</dbReference>
<dbReference type="SMART" id="SM00066">
    <property type="entry name" value="GAL4"/>
    <property type="match status" value="1"/>
</dbReference>
<dbReference type="RefSeq" id="XP_024713135.1">
    <property type="nucleotide sequence ID" value="XM_024858648.1"/>
</dbReference>
<evidence type="ECO:0000313" key="12">
    <source>
        <dbReference type="Proteomes" id="UP000241107"/>
    </source>
</evidence>
<evidence type="ECO:0000256" key="8">
    <source>
        <dbReference type="SAM" id="Coils"/>
    </source>
</evidence>
<evidence type="ECO:0000256" key="3">
    <source>
        <dbReference type="ARBA" id="ARBA00022833"/>
    </source>
</evidence>
<dbReference type="GO" id="GO:0003677">
    <property type="term" value="F:DNA binding"/>
    <property type="evidence" value="ECO:0007669"/>
    <property type="project" value="UniProtKB-KW"/>
</dbReference>
<dbReference type="GO" id="GO:0008270">
    <property type="term" value="F:zinc ion binding"/>
    <property type="evidence" value="ECO:0007669"/>
    <property type="project" value="InterPro"/>
</dbReference>
<dbReference type="PANTHER" id="PTHR31313">
    <property type="entry name" value="TY1 ENHANCER ACTIVATOR"/>
    <property type="match status" value="1"/>
</dbReference>
<comment type="subcellular location">
    <subcellularLocation>
        <location evidence="1">Nucleus</location>
    </subcellularLocation>
</comment>
<dbReference type="PROSITE" id="PS50048">
    <property type="entry name" value="ZN2_CY6_FUNGAL_2"/>
    <property type="match status" value="1"/>
</dbReference>
<proteinExistence type="predicted"/>
<evidence type="ECO:0000256" key="9">
    <source>
        <dbReference type="SAM" id="MobiDB-lite"/>
    </source>
</evidence>
<evidence type="ECO:0000256" key="5">
    <source>
        <dbReference type="ARBA" id="ARBA00023125"/>
    </source>
</evidence>
<keyword evidence="4" id="KW-0805">Transcription regulation</keyword>
<dbReference type="PANTHER" id="PTHR31313:SF81">
    <property type="entry name" value="TY1 ENHANCER ACTIVATOR"/>
    <property type="match status" value="1"/>
</dbReference>
<feature type="compositionally biased region" description="Polar residues" evidence="9">
    <location>
        <begin position="742"/>
        <end position="751"/>
    </location>
</feature>
<evidence type="ECO:0000313" key="11">
    <source>
        <dbReference type="EMBL" id="PSK37600.1"/>
    </source>
</evidence>
<keyword evidence="7" id="KW-0539">Nucleus</keyword>
<sequence length="884" mass="100883">MNAQAKKNRKISCVHCRKLKRKCDGELPCLNCQKRNIVCEYSPTDRRSQRFSLVYIKSLETNAEIYENILNELVLLRGDKDALAAKLSSLEATFPVTALPKPLHQLLEEMEAIQLNEESAENERAHLDDEENYYGPGSIYHFGEYTTPELLKGLPSDQVLTGLETVHTNYDFIKSVVVNFFTHQWPLLNSYYLDKEAILADLHKGNVLNSTYVSEELLYAICANSELLSYETADAYKLLALSKVYPTEVKLLIPLAQAYMLLAAHEFSLGKVTSGWQLSGSAMRMGFDLGFHHNDGPDICPRKNRLLFGFMLIDSYICMAVGRPNTITQNNVPVKRLPDEDDANFLNIRDSVLLLELTRPMHKATYEPILFNKDPRINYLLKFNRSKMFNVKILKWKSDLDPASHWLYALLKALDDLAFQNHNLKFLYWYILLFINKPFLHVPRQYSAGYIIEEMSKEVHLIVNLRLERMEREARAQQLYPLDAIKFVRYDQSDPYHWATLDICMITLLSHVVVTLIMDHPNSYLYMEKHLKAYTRYLNGVSARKYKCKFSAMERLLGRYNEWRSSRTDLPAVKLAPSEEAYEMKQLKESIDEASPHSLLTGSEHAETPGSAYGITSGSDCNLPFDKKVKNESRPDYVDANQNLAPPPPFQAPPYQQQPPLQMMERVQFDNSQMGPPFYQPPPQGFGPYGMPQAPMYHHAPPHNMPAPGSHPPRPPNQPHPQHNPPQMTPMTYGQMPPQVGEVQSTPHSAYSVPQSISTMSCEPSLASVPLYQGTIIDEETSDLQSNRQFAGRNSVPPQFENFTMGDGLPQEGSMQQNINFYEAMTQPLPDTLGFNEFQTDRTASSDNVGQMMDTLFSNTGEEFEAPTEQFNWEKLFDEKYAVA</sequence>
<feature type="domain" description="Zn(2)-C6 fungal-type" evidence="10">
    <location>
        <begin position="12"/>
        <end position="41"/>
    </location>
</feature>
<evidence type="ECO:0000256" key="4">
    <source>
        <dbReference type="ARBA" id="ARBA00023015"/>
    </source>
</evidence>
<evidence type="ECO:0000259" key="10">
    <source>
        <dbReference type="PROSITE" id="PS50048"/>
    </source>
</evidence>
<keyword evidence="5" id="KW-0238">DNA-binding</keyword>
<feature type="compositionally biased region" description="Pro residues" evidence="9">
    <location>
        <begin position="703"/>
        <end position="728"/>
    </location>
</feature>
<dbReference type="STRING" id="418784.A0A2P7YNT9"/>
<evidence type="ECO:0000256" key="7">
    <source>
        <dbReference type="ARBA" id="ARBA00023242"/>
    </source>
</evidence>
<keyword evidence="6" id="KW-0804">Transcription</keyword>
<reference evidence="11 12" key="1">
    <citation type="submission" date="2018-03" db="EMBL/GenBank/DDBJ databases">
        <title>Candida pseudohaemulonii genome assembly and annotation.</title>
        <authorList>
            <person name="Munoz J.F."/>
            <person name="Gade L.G."/>
            <person name="Chow N.A."/>
            <person name="Litvintseva A.P."/>
            <person name="Loparev V.N."/>
            <person name="Cuomo C.A."/>
        </authorList>
    </citation>
    <scope>NUCLEOTIDE SEQUENCE [LARGE SCALE GENOMIC DNA]</scope>
    <source>
        <strain evidence="11 12">B12108</strain>
    </source>
</reference>
<dbReference type="InterPro" id="IPR001138">
    <property type="entry name" value="Zn2Cys6_DnaBD"/>
</dbReference>
<dbReference type="OrthoDB" id="2428527at2759"/>
<gene>
    <name evidence="11" type="ORF">C7M61_003306</name>
</gene>
<dbReference type="CDD" id="cd00067">
    <property type="entry name" value="GAL4"/>
    <property type="match status" value="1"/>
</dbReference>
<dbReference type="SUPFAM" id="SSF57701">
    <property type="entry name" value="Zn2/Cys6 DNA-binding domain"/>
    <property type="match status" value="1"/>
</dbReference>
<dbReference type="Proteomes" id="UP000241107">
    <property type="component" value="Unassembled WGS sequence"/>
</dbReference>
<organism evidence="11 12">
    <name type="scientific">Candidozyma pseudohaemuli</name>
    <dbReference type="NCBI Taxonomy" id="418784"/>
    <lineage>
        <taxon>Eukaryota</taxon>
        <taxon>Fungi</taxon>
        <taxon>Dikarya</taxon>
        <taxon>Ascomycota</taxon>
        <taxon>Saccharomycotina</taxon>
        <taxon>Pichiomycetes</taxon>
        <taxon>Metschnikowiaceae</taxon>
        <taxon>Candidozyma</taxon>
    </lineage>
</organism>
<feature type="region of interest" description="Disordered" evidence="9">
    <location>
        <begin position="693"/>
        <end position="751"/>
    </location>
</feature>
<comment type="caution">
    <text evidence="11">The sequence shown here is derived from an EMBL/GenBank/DDBJ whole genome shotgun (WGS) entry which is preliminary data.</text>
</comment>
<protein>
    <recommendedName>
        <fullName evidence="10">Zn(2)-C6 fungal-type domain-containing protein</fullName>
    </recommendedName>
</protein>
<dbReference type="GO" id="GO:0005634">
    <property type="term" value="C:nucleus"/>
    <property type="evidence" value="ECO:0007669"/>
    <property type="project" value="UniProtKB-SubCell"/>
</dbReference>
<evidence type="ECO:0000256" key="1">
    <source>
        <dbReference type="ARBA" id="ARBA00004123"/>
    </source>
</evidence>
<evidence type="ECO:0000256" key="6">
    <source>
        <dbReference type="ARBA" id="ARBA00023163"/>
    </source>
</evidence>
<dbReference type="VEuPathDB" id="FungiDB:C7M61_003306"/>